<dbReference type="Gene3D" id="2.130.10.10">
    <property type="entry name" value="YVTN repeat-like/Quinoprotein amine dehydrogenase"/>
    <property type="match status" value="1"/>
</dbReference>
<reference evidence="1" key="1">
    <citation type="submission" date="2021-03" db="EMBL/GenBank/DDBJ databases">
        <authorList>
            <person name="Bekaert M."/>
        </authorList>
    </citation>
    <scope>NUCLEOTIDE SEQUENCE</scope>
</reference>
<proteinExistence type="predicted"/>
<dbReference type="PANTHER" id="PTHR24104">
    <property type="entry name" value="E3 UBIQUITIN-PROTEIN LIGASE NHLRC1-RELATED"/>
    <property type="match status" value="1"/>
</dbReference>
<protein>
    <submittedName>
        <fullName evidence="1">TRIM2_3</fullName>
    </submittedName>
</protein>
<name>A0A8S3SUC8_MYTED</name>
<evidence type="ECO:0000313" key="1">
    <source>
        <dbReference type="EMBL" id="CAG2223816.1"/>
    </source>
</evidence>
<sequence>MKTKSLDQLELAWKVDPVLETILTNLKNFGSIEMKTQTSSLEFIRAKDKQAQLQVTTAKNTFDDGKLILQKKIKTDGKGVRGCCISEEGDLLITDCFYKQTLLTVFASDNKIKYKMPLYPDWAYDITTIDEKTVAITVGESRDQVGIVIIDIKNRRTIKVIKHPGSPWGITRDHYSLFVCVQGSGIYKISISDYSTKRVISCDLPTDTYVSVFTGNIYYTNYKDHSIVCCDQNGSRLWTFKDELVVNEPEGIAIDSNGHVYVVGEKSSNVVIISSDGKHHKQILSKHDGLSTPSAIFLDKENKKLLVANTQNTAFVYNILRQ</sequence>
<dbReference type="PANTHER" id="PTHR24104:SF25">
    <property type="entry name" value="PROTEIN LIN-41"/>
    <property type="match status" value="1"/>
</dbReference>
<accession>A0A8S3SUC8</accession>
<comment type="caution">
    <text evidence="1">The sequence shown here is derived from an EMBL/GenBank/DDBJ whole genome shotgun (WGS) entry which is preliminary data.</text>
</comment>
<dbReference type="GO" id="GO:0043161">
    <property type="term" value="P:proteasome-mediated ubiquitin-dependent protein catabolic process"/>
    <property type="evidence" value="ECO:0007669"/>
    <property type="project" value="TreeGrafter"/>
</dbReference>
<dbReference type="Gene3D" id="2.40.10.500">
    <property type="match status" value="1"/>
</dbReference>
<dbReference type="InterPro" id="IPR050952">
    <property type="entry name" value="TRIM-NHL_E3_ligases"/>
</dbReference>
<dbReference type="Proteomes" id="UP000683360">
    <property type="component" value="Unassembled WGS sequence"/>
</dbReference>
<dbReference type="EMBL" id="CAJPWZ010001792">
    <property type="protein sequence ID" value="CAG2223816.1"/>
    <property type="molecule type" value="Genomic_DNA"/>
</dbReference>
<organism evidence="1 2">
    <name type="scientific">Mytilus edulis</name>
    <name type="common">Blue mussel</name>
    <dbReference type="NCBI Taxonomy" id="6550"/>
    <lineage>
        <taxon>Eukaryota</taxon>
        <taxon>Metazoa</taxon>
        <taxon>Spiralia</taxon>
        <taxon>Lophotrochozoa</taxon>
        <taxon>Mollusca</taxon>
        <taxon>Bivalvia</taxon>
        <taxon>Autobranchia</taxon>
        <taxon>Pteriomorphia</taxon>
        <taxon>Mytilida</taxon>
        <taxon>Mytiloidea</taxon>
        <taxon>Mytilidae</taxon>
        <taxon>Mytilinae</taxon>
        <taxon>Mytilus</taxon>
    </lineage>
</organism>
<dbReference type="GO" id="GO:0000209">
    <property type="term" value="P:protein polyubiquitination"/>
    <property type="evidence" value="ECO:0007669"/>
    <property type="project" value="TreeGrafter"/>
</dbReference>
<dbReference type="GO" id="GO:0061630">
    <property type="term" value="F:ubiquitin protein ligase activity"/>
    <property type="evidence" value="ECO:0007669"/>
    <property type="project" value="TreeGrafter"/>
</dbReference>
<gene>
    <name evidence="1" type="ORF">MEDL_37116</name>
</gene>
<evidence type="ECO:0000313" key="2">
    <source>
        <dbReference type="Proteomes" id="UP000683360"/>
    </source>
</evidence>
<dbReference type="SUPFAM" id="SSF101898">
    <property type="entry name" value="NHL repeat"/>
    <property type="match status" value="1"/>
</dbReference>
<dbReference type="InterPro" id="IPR015943">
    <property type="entry name" value="WD40/YVTN_repeat-like_dom_sf"/>
</dbReference>
<dbReference type="AlphaFoldDB" id="A0A8S3SUC8"/>
<dbReference type="GO" id="GO:0008270">
    <property type="term" value="F:zinc ion binding"/>
    <property type="evidence" value="ECO:0007669"/>
    <property type="project" value="UniProtKB-KW"/>
</dbReference>
<keyword evidence="2" id="KW-1185">Reference proteome</keyword>